<gene>
    <name evidence="1" type="ORF">HMN09_00104900</name>
</gene>
<accession>A0A8H6TTW3</accession>
<evidence type="ECO:0000313" key="1">
    <source>
        <dbReference type="EMBL" id="KAF7323241.1"/>
    </source>
</evidence>
<evidence type="ECO:0000313" key="2">
    <source>
        <dbReference type="Proteomes" id="UP000613580"/>
    </source>
</evidence>
<protein>
    <submittedName>
        <fullName evidence="1">Uncharacterized protein</fullName>
    </submittedName>
</protein>
<dbReference type="Proteomes" id="UP000613580">
    <property type="component" value="Unassembled WGS sequence"/>
</dbReference>
<dbReference type="AlphaFoldDB" id="A0A8H6TTW3"/>
<keyword evidence="2" id="KW-1185">Reference proteome</keyword>
<sequence>MLFPGSRIVFFELLTNMRWEDFDYEYGYAGNRFGYLGTGFSTREQDGRDTTFYYGFLDGEDKQPDYSDIRPLYAWK</sequence>
<name>A0A8H6TTW3_MYCCL</name>
<dbReference type="OrthoDB" id="66881at2759"/>
<reference evidence="1" key="1">
    <citation type="submission" date="2020-05" db="EMBL/GenBank/DDBJ databases">
        <title>Mycena genomes resolve the evolution of fungal bioluminescence.</title>
        <authorList>
            <person name="Tsai I.J."/>
        </authorList>
    </citation>
    <scope>NUCLEOTIDE SEQUENCE</scope>
    <source>
        <strain evidence="1">110903Hualien_Pintung</strain>
    </source>
</reference>
<comment type="caution">
    <text evidence="1">The sequence shown here is derived from an EMBL/GenBank/DDBJ whole genome shotgun (WGS) entry which is preliminary data.</text>
</comment>
<dbReference type="EMBL" id="JACAZE010000001">
    <property type="protein sequence ID" value="KAF7323241.1"/>
    <property type="molecule type" value="Genomic_DNA"/>
</dbReference>
<organism evidence="1 2">
    <name type="scientific">Mycena chlorophos</name>
    <name type="common">Agaric fungus</name>
    <name type="synonym">Agaricus chlorophos</name>
    <dbReference type="NCBI Taxonomy" id="658473"/>
    <lineage>
        <taxon>Eukaryota</taxon>
        <taxon>Fungi</taxon>
        <taxon>Dikarya</taxon>
        <taxon>Basidiomycota</taxon>
        <taxon>Agaricomycotina</taxon>
        <taxon>Agaricomycetes</taxon>
        <taxon>Agaricomycetidae</taxon>
        <taxon>Agaricales</taxon>
        <taxon>Marasmiineae</taxon>
        <taxon>Mycenaceae</taxon>
        <taxon>Mycena</taxon>
    </lineage>
</organism>
<proteinExistence type="predicted"/>